<evidence type="ECO:0008006" key="6">
    <source>
        <dbReference type="Google" id="ProtNLM"/>
    </source>
</evidence>
<dbReference type="Proteomes" id="UP001066327">
    <property type="component" value="Unassembled WGS sequence"/>
</dbReference>
<dbReference type="EMBL" id="CP130953">
    <property type="protein sequence ID" value="WLF46352.1"/>
    <property type="molecule type" value="Genomic_DNA"/>
</dbReference>
<evidence type="ECO:0000313" key="3">
    <source>
        <dbReference type="EMBL" id="WLF46352.1"/>
    </source>
</evidence>
<name>A0AAX3YA99_RHOOP</name>
<organism evidence="3 5">
    <name type="scientific">Rhodococcus opacus</name>
    <name type="common">Nocardia opaca</name>
    <dbReference type="NCBI Taxonomy" id="37919"/>
    <lineage>
        <taxon>Bacteria</taxon>
        <taxon>Bacillati</taxon>
        <taxon>Actinomycetota</taxon>
        <taxon>Actinomycetes</taxon>
        <taxon>Mycobacteriales</taxon>
        <taxon>Nocardiaceae</taxon>
        <taxon>Rhodococcus</taxon>
    </lineage>
</organism>
<feature type="chain" id="PRO_5043881360" description="Secreted protein" evidence="1">
    <location>
        <begin position="26"/>
        <end position="223"/>
    </location>
</feature>
<dbReference type="EMBL" id="JAPWIS010000006">
    <property type="protein sequence ID" value="MCZ4584749.1"/>
    <property type="molecule type" value="Genomic_DNA"/>
</dbReference>
<proteinExistence type="predicted"/>
<evidence type="ECO:0000256" key="1">
    <source>
        <dbReference type="SAM" id="SignalP"/>
    </source>
</evidence>
<gene>
    <name evidence="2" type="ORF">O4328_13785</name>
    <name evidence="3" type="ORF">Q5707_31405</name>
</gene>
<reference evidence="3" key="2">
    <citation type="submission" date="2023-07" db="EMBL/GenBank/DDBJ databases">
        <title>Genomic analysis of Rhodococcus opacus VOC-14 with glycol ethers degradation activity.</title>
        <authorList>
            <person name="Narkevich D.A."/>
            <person name="Hlushen A.M."/>
            <person name="Akhremchuk A.E."/>
            <person name="Sikolenko M.A."/>
            <person name="Valentovich L.N."/>
        </authorList>
    </citation>
    <scope>NUCLEOTIDE SEQUENCE</scope>
    <source>
        <strain evidence="3">VOC-14</strain>
    </source>
</reference>
<protein>
    <recommendedName>
        <fullName evidence="6">Secreted protein</fullName>
    </recommendedName>
</protein>
<evidence type="ECO:0000313" key="4">
    <source>
        <dbReference type="Proteomes" id="UP001066327"/>
    </source>
</evidence>
<sequence length="223" mass="23244">MRGRIAGLAACVGVLASMAVGEAHAAPPTPLGDMAAVRAALQSAAMPISTRTAQSITTTIERIAAGTPRYNYFPRSVHLVEGTAQPFLYDTTAADCLPAGFGEQNDSVGIARAIAGPAVDENLPVPVIPPGKVNVFFSGMNTAMSSPLQADLVEVAWLNLTTMQSGRAPLYQERPADYIVTLSNTLETGRGTIVFVVFGSILDNTSRALPPCDYAPVVGVVQA</sequence>
<dbReference type="RefSeq" id="WP_037204413.1">
    <property type="nucleotide sequence ID" value="NZ_CAJUXZ010000001.1"/>
</dbReference>
<dbReference type="Proteomes" id="UP001231166">
    <property type="component" value="Chromosome"/>
</dbReference>
<reference evidence="2" key="1">
    <citation type="submission" date="2022-12" db="EMBL/GenBank/DDBJ databases">
        <authorList>
            <person name="Krivoruchko A.V."/>
            <person name="Elkin A."/>
        </authorList>
    </citation>
    <scope>NUCLEOTIDE SEQUENCE</scope>
    <source>
        <strain evidence="2">IEGM 249</strain>
    </source>
</reference>
<feature type="signal peptide" evidence="1">
    <location>
        <begin position="1"/>
        <end position="25"/>
    </location>
</feature>
<keyword evidence="1" id="KW-0732">Signal</keyword>
<accession>A0AAX3YA99</accession>
<evidence type="ECO:0000313" key="5">
    <source>
        <dbReference type="Proteomes" id="UP001231166"/>
    </source>
</evidence>
<evidence type="ECO:0000313" key="2">
    <source>
        <dbReference type="EMBL" id="MCZ4584749.1"/>
    </source>
</evidence>
<dbReference type="AlphaFoldDB" id="A0AAX3YA99"/>
<keyword evidence="4" id="KW-1185">Reference proteome</keyword>